<gene>
    <name evidence="2" type="ORF">VOLCADRAFT_71890</name>
</gene>
<reference evidence="2 3" key="1">
    <citation type="journal article" date="2010" name="Science">
        <title>Genomic analysis of organismal complexity in the multicellular green alga Volvox carteri.</title>
        <authorList>
            <person name="Prochnik S.E."/>
            <person name="Umen J."/>
            <person name="Nedelcu A.M."/>
            <person name="Hallmann A."/>
            <person name="Miller S.M."/>
            <person name="Nishii I."/>
            <person name="Ferris P."/>
            <person name="Kuo A."/>
            <person name="Mitros T."/>
            <person name="Fritz-Laylin L.K."/>
            <person name="Hellsten U."/>
            <person name="Chapman J."/>
            <person name="Simakov O."/>
            <person name="Rensing S.A."/>
            <person name="Terry A."/>
            <person name="Pangilinan J."/>
            <person name="Kapitonov V."/>
            <person name="Jurka J."/>
            <person name="Salamov A."/>
            <person name="Shapiro H."/>
            <person name="Schmutz J."/>
            <person name="Grimwood J."/>
            <person name="Lindquist E."/>
            <person name="Lucas S."/>
            <person name="Grigoriev I.V."/>
            <person name="Schmitt R."/>
            <person name="Kirk D."/>
            <person name="Rokhsar D.S."/>
        </authorList>
    </citation>
    <scope>NUCLEOTIDE SEQUENCE [LARGE SCALE GENOMIC DNA]</scope>
    <source>
        <strain evidence="3">f. Nagariensis / Eve</strain>
    </source>
</reference>
<sequence>GSPKGVPLKGKNTKGDERRGQQSFRPHSVVSSLSLVVAKREVAQRELVDHDVCT</sequence>
<name>D8UMG7_VOLCA</name>
<organism evidence="3">
    <name type="scientific">Volvox carteri f. nagariensis</name>
    <dbReference type="NCBI Taxonomy" id="3068"/>
    <lineage>
        <taxon>Eukaryota</taxon>
        <taxon>Viridiplantae</taxon>
        <taxon>Chlorophyta</taxon>
        <taxon>core chlorophytes</taxon>
        <taxon>Chlorophyceae</taxon>
        <taxon>CS clade</taxon>
        <taxon>Chlamydomonadales</taxon>
        <taxon>Volvocaceae</taxon>
        <taxon>Volvox</taxon>
    </lineage>
</organism>
<feature type="non-terminal residue" evidence="2">
    <location>
        <position position="1"/>
    </location>
</feature>
<evidence type="ECO:0000313" key="2">
    <source>
        <dbReference type="EMBL" id="EFJ39082.1"/>
    </source>
</evidence>
<accession>D8UMG7</accession>
<feature type="region of interest" description="Disordered" evidence="1">
    <location>
        <begin position="1"/>
        <end position="27"/>
    </location>
</feature>
<dbReference type="AlphaFoldDB" id="D8UMG7"/>
<dbReference type="GeneID" id="9614882"/>
<dbReference type="InParanoid" id="D8UMG7"/>
<proteinExistence type="predicted"/>
<evidence type="ECO:0000256" key="1">
    <source>
        <dbReference type="SAM" id="MobiDB-lite"/>
    </source>
</evidence>
<evidence type="ECO:0000313" key="3">
    <source>
        <dbReference type="Proteomes" id="UP000001058"/>
    </source>
</evidence>
<dbReference type="EMBL" id="GL379115">
    <property type="protein sequence ID" value="EFJ39082.1"/>
    <property type="molecule type" value="Genomic_DNA"/>
</dbReference>
<dbReference type="KEGG" id="vcn:VOLCADRAFT_71890"/>
<protein>
    <submittedName>
        <fullName evidence="2">Uncharacterized protein</fullName>
    </submittedName>
</protein>
<keyword evidence="3" id="KW-1185">Reference proteome</keyword>
<dbReference type="RefSeq" id="XP_002959853.1">
    <property type="nucleotide sequence ID" value="XM_002959807.1"/>
</dbReference>
<dbReference type="Proteomes" id="UP000001058">
    <property type="component" value="Unassembled WGS sequence"/>
</dbReference>